<feature type="transmembrane region" description="Helical" evidence="1">
    <location>
        <begin position="72"/>
        <end position="91"/>
    </location>
</feature>
<evidence type="ECO:0000313" key="3">
    <source>
        <dbReference type="Proteomes" id="UP000027153"/>
    </source>
</evidence>
<sequence length="745" mass="83303">MSITKNEIKVSFHQIYQCVFKPITFTESIENLDKKSKIKLLFKLSFYSLIISIVIDTLIGTIISYLGYKFDWIGLLLFISFGIALGIAWGIGWGIGWGIAVGIGWGIAGGIAGGIALGITGGIAVDVALGIAGGIIGGITVGVAVGIAGIIAGGIGWGIAVGIALGITVGIAGGIAGSIAFIASYFRVFYIFPQLVQYWRFKIFGHEPFSLFRNSPIYWDEVIVMPLPFLTNFLVSLVNINRNEGLKEVEFVSSKRPTQRKAAFSALLEITIQDLSRFKTIEEIAEVSNNLSFISAFRSSLSEEFSSAVRNIEEISIDAKSYLDSTSDYNKLKNLNVLADDIDKLKKTLIATKGPVGYKFHSVAEKWLQIIKEENNKFICLKKDTFQEISNPYIFGNPVRPEDKSRLFVGRKDIIREIESNLSNISQKPTLFLYGRRRVGKSSVLINLPGHLGKQYASAYIDCQDARARESPASFCYSLSRSIYNSLGDRSVSSKHLPFESFQKNPFTVLGGWFDEIEKTLGAENMLVLITFDEYEKLEESILTGALSVEVLDQLRNIIQHRRHFVVLIAGSRELNELKLNWSDYLISAKTIKLGYLSEDDARILITNPIDDFSLNYEGGEKGEVVNKIINVTSCQPYLVQALCFELVNYLNSQCRRVAGLEDVDIAIEKVLVSAENYFYYIWNSECSENEKKYLKRLINNLPIDGDEKEINSLVKKEIIEKADEGYKFKVELMKKWIEKNNSGF</sequence>
<dbReference type="SUPFAM" id="SSF52540">
    <property type="entry name" value="P-loop containing nucleoside triphosphate hydrolases"/>
    <property type="match status" value="1"/>
</dbReference>
<protein>
    <submittedName>
        <fullName evidence="2">Putative transporter component</fullName>
    </submittedName>
</protein>
<keyword evidence="1" id="KW-1133">Transmembrane helix</keyword>
<gene>
    <name evidence="2" type="ORF">ANME2D_00843</name>
</gene>
<dbReference type="InterPro" id="IPR027417">
    <property type="entry name" value="P-loop_NTPase"/>
</dbReference>
<keyword evidence="1" id="KW-0472">Membrane</keyword>
<feature type="transmembrane region" description="Helical" evidence="1">
    <location>
        <begin position="131"/>
        <end position="152"/>
    </location>
</feature>
<evidence type="ECO:0000313" key="2">
    <source>
        <dbReference type="EMBL" id="KCZ72416.1"/>
    </source>
</evidence>
<organism evidence="2 3">
    <name type="scientific">Candidatus Methanoperedens nitratireducens</name>
    <dbReference type="NCBI Taxonomy" id="1392998"/>
    <lineage>
        <taxon>Archaea</taxon>
        <taxon>Methanobacteriati</taxon>
        <taxon>Methanobacteriota</taxon>
        <taxon>Stenosarchaea group</taxon>
        <taxon>Methanomicrobia</taxon>
        <taxon>Methanosarcinales</taxon>
        <taxon>ANME-2 cluster</taxon>
        <taxon>Candidatus Methanoperedentaceae</taxon>
        <taxon>Candidatus Methanoperedens</taxon>
    </lineage>
</organism>
<dbReference type="PATRIC" id="fig|1392998.3.peg.1008"/>
<evidence type="ECO:0000256" key="1">
    <source>
        <dbReference type="SAM" id="Phobius"/>
    </source>
</evidence>
<name>A0A062UZT9_9EURY</name>
<dbReference type="PANTHER" id="PTHR34301">
    <property type="entry name" value="DNA-BINDING PROTEIN-RELATED"/>
    <property type="match status" value="1"/>
</dbReference>
<keyword evidence="1" id="KW-0812">Transmembrane</keyword>
<feature type="transmembrane region" description="Helical" evidence="1">
    <location>
        <begin position="44"/>
        <end position="66"/>
    </location>
</feature>
<feature type="transmembrane region" description="Helical" evidence="1">
    <location>
        <begin position="103"/>
        <end position="125"/>
    </location>
</feature>
<dbReference type="EMBL" id="JMIY01000002">
    <property type="protein sequence ID" value="KCZ72416.1"/>
    <property type="molecule type" value="Genomic_DNA"/>
</dbReference>
<dbReference type="PANTHER" id="PTHR34301:SF8">
    <property type="entry name" value="ATPASE DOMAIN-CONTAINING PROTEIN"/>
    <property type="match status" value="1"/>
</dbReference>
<dbReference type="Gene3D" id="3.40.50.300">
    <property type="entry name" value="P-loop containing nucleotide triphosphate hydrolases"/>
    <property type="match status" value="1"/>
</dbReference>
<dbReference type="RefSeq" id="WP_048089337.1">
    <property type="nucleotide sequence ID" value="NZ_JMIY01000002.1"/>
</dbReference>
<feature type="transmembrane region" description="Helical" evidence="1">
    <location>
        <begin position="159"/>
        <end position="186"/>
    </location>
</feature>
<dbReference type="AlphaFoldDB" id="A0A062UZT9"/>
<dbReference type="Proteomes" id="UP000027153">
    <property type="component" value="Unassembled WGS sequence"/>
</dbReference>
<keyword evidence="3" id="KW-1185">Reference proteome</keyword>
<proteinExistence type="predicted"/>
<comment type="caution">
    <text evidence="2">The sequence shown here is derived from an EMBL/GenBank/DDBJ whole genome shotgun (WGS) entry which is preliminary data.</text>
</comment>
<reference evidence="2 3" key="1">
    <citation type="journal article" date="2013" name="Nature">
        <title>Anaerobic oxidation of methane coupled to nitrate reduction in a novel archaeal lineage.</title>
        <authorList>
            <person name="Haroon M.F."/>
            <person name="Hu S."/>
            <person name="Shi Y."/>
            <person name="Imelfort M."/>
            <person name="Keller J."/>
            <person name="Hugenholtz P."/>
            <person name="Yuan Z."/>
            <person name="Tyson G.W."/>
        </authorList>
    </citation>
    <scope>NUCLEOTIDE SEQUENCE [LARGE SCALE GENOMIC DNA]</scope>
    <source>
        <strain evidence="2 3">ANME-2d</strain>
    </source>
</reference>
<accession>A0A062UZT9</accession>